<accession>A0A4R6IP09</accession>
<evidence type="ECO:0000313" key="2">
    <source>
        <dbReference type="EMBL" id="TDO23983.1"/>
    </source>
</evidence>
<dbReference type="NCBIfam" id="TIGR02145">
    <property type="entry name" value="Fib_succ_major"/>
    <property type="match status" value="1"/>
</dbReference>
<organism evidence="2 3">
    <name type="scientific">Pedobacter duraquae</name>
    <dbReference type="NCBI Taxonomy" id="425511"/>
    <lineage>
        <taxon>Bacteria</taxon>
        <taxon>Pseudomonadati</taxon>
        <taxon>Bacteroidota</taxon>
        <taxon>Sphingobacteriia</taxon>
        <taxon>Sphingobacteriales</taxon>
        <taxon>Sphingobacteriaceae</taxon>
        <taxon>Pedobacter</taxon>
    </lineage>
</organism>
<dbReference type="InterPro" id="IPR011871">
    <property type="entry name" value="Fib_succ_major"/>
</dbReference>
<dbReference type="EMBL" id="SNWM01000001">
    <property type="protein sequence ID" value="TDO23983.1"/>
    <property type="molecule type" value="Genomic_DNA"/>
</dbReference>
<sequence>MKLKGFNVIITLPVLFLLFPGYVATAERESTFTDPRDGHVYKTIKIGDQTWMSENLAYLPSVVGPDDQTDIDGETKPAFYVYGYDGTNVSEAKEMLTYETYGVLYSFLAAKTACPPGWHLPSEQEWKVLENFLEIATDQSKFVVLNKAGAEHKLIKSTGWKQPAANVAGFSALPGGFRTSGNPRAGTKGYFAYLNDEAFFWTSTVYKDSKLAGWKGISASSSGIFGSVQRFSKGYSVRCIKD</sequence>
<gene>
    <name evidence="2" type="ORF">CLV32_0270</name>
</gene>
<dbReference type="AlphaFoldDB" id="A0A4R6IP09"/>
<keyword evidence="3" id="KW-1185">Reference proteome</keyword>
<dbReference type="Pfam" id="PF09603">
    <property type="entry name" value="Fib_succ_major"/>
    <property type="match status" value="1"/>
</dbReference>
<evidence type="ECO:0000259" key="1">
    <source>
        <dbReference type="Pfam" id="PF09603"/>
    </source>
</evidence>
<protein>
    <submittedName>
        <fullName evidence="2">Uncharacterized protein (TIGR02145 family)</fullName>
    </submittedName>
</protein>
<proteinExistence type="predicted"/>
<comment type="caution">
    <text evidence="2">The sequence shown here is derived from an EMBL/GenBank/DDBJ whole genome shotgun (WGS) entry which is preliminary data.</text>
</comment>
<feature type="domain" description="Fibrobacter succinogenes major paralogous" evidence="1">
    <location>
        <begin position="44"/>
        <end position="241"/>
    </location>
</feature>
<reference evidence="2 3" key="1">
    <citation type="submission" date="2019-03" db="EMBL/GenBank/DDBJ databases">
        <title>Genomic Encyclopedia of Archaeal and Bacterial Type Strains, Phase II (KMG-II): from individual species to whole genera.</title>
        <authorList>
            <person name="Goeker M."/>
        </authorList>
    </citation>
    <scope>NUCLEOTIDE SEQUENCE [LARGE SCALE GENOMIC DNA]</scope>
    <source>
        <strain evidence="2 3">DSM 19034</strain>
    </source>
</reference>
<evidence type="ECO:0000313" key="3">
    <source>
        <dbReference type="Proteomes" id="UP000295499"/>
    </source>
</evidence>
<dbReference type="OrthoDB" id="9805760at2"/>
<name>A0A4R6IP09_9SPHI</name>
<dbReference type="Proteomes" id="UP000295499">
    <property type="component" value="Unassembled WGS sequence"/>
</dbReference>
<dbReference type="RefSeq" id="WP_133551590.1">
    <property type="nucleotide sequence ID" value="NZ_SNWM01000001.1"/>
</dbReference>